<proteinExistence type="predicted"/>
<reference evidence="2 3" key="1">
    <citation type="submission" date="2017-10" db="EMBL/GenBank/DDBJ databases">
        <title>Comparative genomics in systemic dimorphic fungi from Ajellomycetaceae.</title>
        <authorList>
            <person name="Munoz J.F."/>
            <person name="Mcewen J.G."/>
            <person name="Clay O.K."/>
            <person name="Cuomo C.A."/>
        </authorList>
    </citation>
    <scope>NUCLEOTIDE SEQUENCE [LARGE SCALE GENOMIC DNA]</scope>
    <source>
        <strain evidence="2 3">UAMH4076</strain>
    </source>
</reference>
<dbReference type="AlphaFoldDB" id="A0A2B7Z6T1"/>
<keyword evidence="3" id="KW-1185">Reference proteome</keyword>
<dbReference type="Proteomes" id="UP000226031">
    <property type="component" value="Unassembled WGS sequence"/>
</dbReference>
<organism evidence="2 3">
    <name type="scientific">[Emmonsia] crescens</name>
    <dbReference type="NCBI Taxonomy" id="73230"/>
    <lineage>
        <taxon>Eukaryota</taxon>
        <taxon>Fungi</taxon>
        <taxon>Dikarya</taxon>
        <taxon>Ascomycota</taxon>
        <taxon>Pezizomycotina</taxon>
        <taxon>Eurotiomycetes</taxon>
        <taxon>Eurotiomycetidae</taxon>
        <taxon>Onygenales</taxon>
        <taxon>Ajellomycetaceae</taxon>
        <taxon>Emergomyces</taxon>
    </lineage>
</organism>
<evidence type="ECO:0000256" key="1">
    <source>
        <dbReference type="SAM" id="MobiDB-lite"/>
    </source>
</evidence>
<protein>
    <submittedName>
        <fullName evidence="2">Uncharacterized protein</fullName>
    </submittedName>
</protein>
<name>A0A2B7Z6T1_9EURO</name>
<dbReference type="VEuPathDB" id="FungiDB:EMCG_04919"/>
<evidence type="ECO:0000313" key="2">
    <source>
        <dbReference type="EMBL" id="PGH32094.1"/>
    </source>
</evidence>
<feature type="compositionally biased region" description="Low complexity" evidence="1">
    <location>
        <begin position="362"/>
        <end position="373"/>
    </location>
</feature>
<evidence type="ECO:0000313" key="3">
    <source>
        <dbReference type="Proteomes" id="UP000226031"/>
    </source>
</evidence>
<dbReference type="STRING" id="73230.A0A2B7Z6T1"/>
<sequence>MITVSMEQVGSGLKPWLACLSCIWHRGDGQAHEHPTHDMRVEREMKPCHDQPHLVPPMKLVFYDDLPGPGASRSSSISNWVAEGWTLASRATDRKSFSTRRKATKRISHTPIISEPVNFRRLNPPVSRLEPFRPLELSIYRPGNRLSDLPEFDVFDIDIPNKLESSDPKLPPKIFSPVDGSSIYGPPLSSFKVPRKPVGSISYRPLSVSDRIEVHDHRSPAPGPILDPTPRISADNIKIRNNAHARHTRTMSDPLIPHDSLIIDHQKQPHVTNSSKEIGDLSFPSPPVNTLRIASPTGVIPLNGQLKKSADLKSPRSHKVAQWLFPKPPSSTPDPTSQTAWTPWTSRPQHTSHSTIHSRTLSGSTVSSVNNSSMTACSGRTPSLSSAITATTVQPPPSIPGKLDKEIELMGTMTALDMSHGNKMFASRFEEPCPTVYEGDHHHLHHHYHHHHDSEQFLVTPKPTRPVDFSPDRVGVAF</sequence>
<comment type="caution">
    <text evidence="2">The sequence shown here is derived from an EMBL/GenBank/DDBJ whole genome shotgun (WGS) entry which is preliminary data.</text>
</comment>
<accession>A0A2B7Z6T1</accession>
<dbReference type="EMBL" id="PDND01000104">
    <property type="protein sequence ID" value="PGH32094.1"/>
    <property type="molecule type" value="Genomic_DNA"/>
</dbReference>
<feature type="region of interest" description="Disordered" evidence="1">
    <location>
        <begin position="323"/>
        <end position="382"/>
    </location>
</feature>
<gene>
    <name evidence="2" type="ORF">GX50_05110</name>
</gene>
<feature type="compositionally biased region" description="Polar residues" evidence="1">
    <location>
        <begin position="340"/>
        <end position="361"/>
    </location>
</feature>